<dbReference type="Gene3D" id="3.40.190.10">
    <property type="entry name" value="Periplasmic binding protein-like II"/>
    <property type="match status" value="2"/>
</dbReference>
<dbReference type="PANTHER" id="PTHR30570:SF1">
    <property type="entry name" value="PHOSPHATE-BINDING PROTEIN PSTS"/>
    <property type="match status" value="1"/>
</dbReference>
<accession>A0ABR8CIU5</accession>
<comment type="caution">
    <text evidence="4">The sequence shown here is derived from an EMBL/GenBank/DDBJ whole genome shotgun (WGS) entry which is preliminary data.</text>
</comment>
<dbReference type="RefSeq" id="WP_190405603.1">
    <property type="nucleotide sequence ID" value="NZ_JACJRF010000003.1"/>
</dbReference>
<evidence type="ECO:0000256" key="2">
    <source>
        <dbReference type="SAM" id="Phobius"/>
    </source>
</evidence>
<evidence type="ECO:0000259" key="3">
    <source>
        <dbReference type="Pfam" id="PF12849"/>
    </source>
</evidence>
<keyword evidence="2" id="KW-0472">Membrane</keyword>
<evidence type="ECO:0000256" key="1">
    <source>
        <dbReference type="ARBA" id="ARBA00022729"/>
    </source>
</evidence>
<protein>
    <submittedName>
        <fullName evidence="4">Substrate-binding domain-containing protein</fullName>
    </submittedName>
</protein>
<proteinExistence type="predicted"/>
<name>A0ABR8CIU5_9NOST</name>
<dbReference type="InterPro" id="IPR024370">
    <property type="entry name" value="PBP_domain"/>
</dbReference>
<keyword evidence="2" id="KW-1133">Transmembrane helix</keyword>
<dbReference type="EMBL" id="JACJRF010000003">
    <property type="protein sequence ID" value="MBD2343127.1"/>
    <property type="molecule type" value="Genomic_DNA"/>
</dbReference>
<organism evidence="4 5">
    <name type="scientific">Anabaena subtropica FACHB-260</name>
    <dbReference type="NCBI Taxonomy" id="2692884"/>
    <lineage>
        <taxon>Bacteria</taxon>
        <taxon>Bacillati</taxon>
        <taxon>Cyanobacteriota</taxon>
        <taxon>Cyanophyceae</taxon>
        <taxon>Nostocales</taxon>
        <taxon>Nostocaceae</taxon>
        <taxon>Anabaena</taxon>
    </lineage>
</organism>
<gene>
    <name evidence="4" type="ORF">H6G18_03055</name>
</gene>
<dbReference type="InterPro" id="IPR050811">
    <property type="entry name" value="Phosphate_ABC_transporter"/>
</dbReference>
<dbReference type="Pfam" id="PF12849">
    <property type="entry name" value="PBP_like_2"/>
    <property type="match status" value="1"/>
</dbReference>
<feature type="transmembrane region" description="Helical" evidence="2">
    <location>
        <begin position="7"/>
        <end position="28"/>
    </location>
</feature>
<dbReference type="PANTHER" id="PTHR30570">
    <property type="entry name" value="PERIPLASMIC PHOSPHATE BINDING COMPONENT OF PHOSPHATE ABC TRANSPORTER"/>
    <property type="match status" value="1"/>
</dbReference>
<evidence type="ECO:0000313" key="5">
    <source>
        <dbReference type="Proteomes" id="UP000607281"/>
    </source>
</evidence>
<dbReference type="SUPFAM" id="SSF53850">
    <property type="entry name" value="Periplasmic binding protein-like II"/>
    <property type="match status" value="1"/>
</dbReference>
<keyword evidence="2" id="KW-0812">Transmembrane</keyword>
<feature type="domain" description="PBP" evidence="3">
    <location>
        <begin position="52"/>
        <end position="317"/>
    </location>
</feature>
<evidence type="ECO:0000313" key="4">
    <source>
        <dbReference type="EMBL" id="MBD2343127.1"/>
    </source>
</evidence>
<dbReference type="Proteomes" id="UP000607281">
    <property type="component" value="Unassembled WGS sequence"/>
</dbReference>
<sequence length="333" mass="36959">MSQKNETLILFLASIIPIGLIFSGLWFFRDSLPIRTNDSKNQLASRCEIPSEGTFNYGGSTTWAPIRKDVDSVLQQVCPKFILRYVQPPTKNPGSGTGIEMLIDNQLAFSQSSRPIQGAENIEAQKKGFSLQEIPVAIDGIAIAVNHDLNIPGLTVNQIQGIYTGKITNWQQVGGENLLITPITRTKQAGGTVEFFVDNVLQKANFGQNISYIATTTLALREVAKIKGAIYYASAPEIVPQCSIKPLPIGRTSQQFFTPYQEPYIPPSDCPDKRNQLNIQVFRNGDYPITRNLFVIVKQNGQIDEQAGKAYANWLLTPQGQKLLEIAEFIRIK</sequence>
<keyword evidence="1" id="KW-0732">Signal</keyword>
<keyword evidence="5" id="KW-1185">Reference proteome</keyword>
<reference evidence="4 5" key="1">
    <citation type="journal article" date="2020" name="ISME J.">
        <title>Comparative genomics reveals insights into cyanobacterial evolution and habitat adaptation.</title>
        <authorList>
            <person name="Chen M.Y."/>
            <person name="Teng W.K."/>
            <person name="Zhao L."/>
            <person name="Hu C.X."/>
            <person name="Zhou Y.K."/>
            <person name="Han B.P."/>
            <person name="Song L.R."/>
            <person name="Shu W.S."/>
        </authorList>
    </citation>
    <scope>NUCLEOTIDE SEQUENCE [LARGE SCALE GENOMIC DNA]</scope>
    <source>
        <strain evidence="4 5">FACHB-260</strain>
    </source>
</reference>